<evidence type="ECO:0000313" key="2">
    <source>
        <dbReference type="Proteomes" id="UP000236950"/>
    </source>
</evidence>
<keyword evidence="2" id="KW-1185">Reference proteome</keyword>
<accession>A0A2S5EJE1</accession>
<protein>
    <submittedName>
        <fullName evidence="1">Uncharacterized protein</fullName>
    </submittedName>
</protein>
<proteinExistence type="predicted"/>
<gene>
    <name evidence="1" type="ORF">AA81_02495</name>
</gene>
<comment type="caution">
    <text evidence="1">The sequence shown here is derived from an EMBL/GenBank/DDBJ whole genome shotgun (WGS) entry which is preliminary data.</text>
</comment>
<sequence>MTDIKLSKVFIFFLIFLVLASLGFSESLWNKNDEEGNSIYNYNQDFGVGDVVTIVVSENPSLSLSESMPDYKKASVDTVNSVVTIPTSEIGQSND</sequence>
<reference evidence="1 2" key="1">
    <citation type="submission" date="2014-01" db="EMBL/GenBank/DDBJ databases">
        <title>Comparative genomics of Petrotoga.</title>
        <authorList>
            <person name="Chow K."/>
            <person name="Charchuk R."/>
            <person name="Nesbo C.L."/>
        </authorList>
    </citation>
    <scope>NUCLEOTIDE SEQUENCE [LARGE SCALE GENOMIC DNA]</scope>
    <source>
        <strain evidence="1 2">DSM 16923</strain>
    </source>
</reference>
<evidence type="ECO:0000313" key="1">
    <source>
        <dbReference type="EMBL" id="POZ93251.1"/>
    </source>
</evidence>
<name>A0A2S5EJE1_9BACT</name>
<organism evidence="1 2">
    <name type="scientific">Petrotoga halophila DSM 16923</name>
    <dbReference type="NCBI Taxonomy" id="1122953"/>
    <lineage>
        <taxon>Bacteria</taxon>
        <taxon>Thermotogati</taxon>
        <taxon>Thermotogota</taxon>
        <taxon>Thermotogae</taxon>
        <taxon>Petrotogales</taxon>
        <taxon>Petrotogaceae</taxon>
        <taxon>Petrotoga</taxon>
    </lineage>
</organism>
<dbReference type="AlphaFoldDB" id="A0A2S5EJE1"/>
<dbReference type="Proteomes" id="UP000236950">
    <property type="component" value="Unassembled WGS sequence"/>
</dbReference>
<dbReference type="EMBL" id="JALY01000056">
    <property type="protein sequence ID" value="POZ93251.1"/>
    <property type="molecule type" value="Genomic_DNA"/>
</dbReference>
<dbReference type="RefSeq" id="WP_103898086.1">
    <property type="nucleotide sequence ID" value="NZ_JALY01000056.1"/>
</dbReference>